<dbReference type="EMBL" id="BLLF01004598">
    <property type="protein sequence ID" value="GFH29927.1"/>
    <property type="molecule type" value="Genomic_DNA"/>
</dbReference>
<proteinExistence type="predicted"/>
<gene>
    <name evidence="1" type="ORF">HaLaN_28678</name>
</gene>
<dbReference type="Proteomes" id="UP000485058">
    <property type="component" value="Unassembled WGS sequence"/>
</dbReference>
<dbReference type="AlphaFoldDB" id="A0A6A0ADI6"/>
<organism evidence="1 2">
    <name type="scientific">Haematococcus lacustris</name>
    <name type="common">Green alga</name>
    <name type="synonym">Haematococcus pluvialis</name>
    <dbReference type="NCBI Taxonomy" id="44745"/>
    <lineage>
        <taxon>Eukaryota</taxon>
        <taxon>Viridiplantae</taxon>
        <taxon>Chlorophyta</taxon>
        <taxon>core chlorophytes</taxon>
        <taxon>Chlorophyceae</taxon>
        <taxon>CS clade</taxon>
        <taxon>Chlamydomonadales</taxon>
        <taxon>Haematococcaceae</taxon>
        <taxon>Haematococcus</taxon>
    </lineage>
</organism>
<accession>A0A6A0ADI6</accession>
<evidence type="ECO:0000313" key="2">
    <source>
        <dbReference type="Proteomes" id="UP000485058"/>
    </source>
</evidence>
<comment type="caution">
    <text evidence="1">The sequence shown here is derived from an EMBL/GenBank/DDBJ whole genome shotgun (WGS) entry which is preliminary data.</text>
</comment>
<feature type="non-terminal residue" evidence="1">
    <location>
        <position position="1"/>
    </location>
</feature>
<keyword evidence="2" id="KW-1185">Reference proteome</keyword>
<reference evidence="1 2" key="1">
    <citation type="submission" date="2020-02" db="EMBL/GenBank/DDBJ databases">
        <title>Draft genome sequence of Haematococcus lacustris strain NIES-144.</title>
        <authorList>
            <person name="Morimoto D."/>
            <person name="Nakagawa S."/>
            <person name="Yoshida T."/>
            <person name="Sawayama S."/>
        </authorList>
    </citation>
    <scope>NUCLEOTIDE SEQUENCE [LARGE SCALE GENOMIC DNA]</scope>
    <source>
        <strain evidence="1 2">NIES-144</strain>
    </source>
</reference>
<evidence type="ECO:0000313" key="1">
    <source>
        <dbReference type="EMBL" id="GFH29927.1"/>
    </source>
</evidence>
<sequence length="30" mass="3275">MDQAVELLYAAIHKAEVSASAIRWAEEKGS</sequence>
<name>A0A6A0ADI6_HAELA</name>
<protein>
    <submittedName>
        <fullName evidence="1">Uncharacterized protein</fullName>
    </submittedName>
</protein>